<comment type="similarity">
    <text evidence="2 6">Belongs to the DP1 family.</text>
</comment>
<keyword evidence="4 6" id="KW-1133">Transmembrane helix</keyword>
<organism evidence="8 9">
    <name type="scientific">Romanomermis culicivorax</name>
    <name type="common">Nematode worm</name>
    <dbReference type="NCBI Taxonomy" id="13658"/>
    <lineage>
        <taxon>Eukaryota</taxon>
        <taxon>Metazoa</taxon>
        <taxon>Ecdysozoa</taxon>
        <taxon>Nematoda</taxon>
        <taxon>Enoplea</taxon>
        <taxon>Dorylaimia</taxon>
        <taxon>Mermithida</taxon>
        <taxon>Mermithoidea</taxon>
        <taxon>Mermithidae</taxon>
        <taxon>Romanomermis</taxon>
    </lineage>
</organism>
<feature type="transmembrane region" description="Helical" evidence="6">
    <location>
        <begin position="82"/>
        <end position="99"/>
    </location>
</feature>
<evidence type="ECO:0000256" key="6">
    <source>
        <dbReference type="RuleBase" id="RU362006"/>
    </source>
</evidence>
<keyword evidence="3 6" id="KW-0812">Transmembrane</keyword>
<dbReference type="GO" id="GO:0016020">
    <property type="term" value="C:membrane"/>
    <property type="evidence" value="ECO:0007669"/>
    <property type="project" value="UniProtKB-SubCell"/>
</dbReference>
<sequence>MAEQIENLKIALVAYLRSDKGCIPKLADKLENLSGTDREKICSIGGAAIAIYLVVGHFAALICNLIGFAYPAYASSRDDRNLDRSFLLTIVCYYTRFILKFSMQRGRSQTFNQNYTRYLAAIETEDKTDDTQWLTYWTVFAVFSILDFGAERICGWFPFYWLAKCIFLVYLYEPHFHGADRLYGSFVRPLIRNVHRWLTVGGEQQPAAAQQPAIPALDAQAPQQAPPPAP</sequence>
<evidence type="ECO:0000256" key="4">
    <source>
        <dbReference type="ARBA" id="ARBA00022989"/>
    </source>
</evidence>
<accession>A0A915HJ98</accession>
<evidence type="ECO:0000256" key="3">
    <source>
        <dbReference type="ARBA" id="ARBA00022692"/>
    </source>
</evidence>
<feature type="compositionally biased region" description="Low complexity" evidence="7">
    <location>
        <begin position="206"/>
        <end position="223"/>
    </location>
</feature>
<evidence type="ECO:0000256" key="5">
    <source>
        <dbReference type="ARBA" id="ARBA00023136"/>
    </source>
</evidence>
<evidence type="ECO:0000313" key="9">
    <source>
        <dbReference type="WBParaSite" id="nRc.2.0.1.t01665-RA"/>
    </source>
</evidence>
<dbReference type="Pfam" id="PF03134">
    <property type="entry name" value="TB2_DP1_HVA22"/>
    <property type="match status" value="1"/>
</dbReference>
<dbReference type="AlphaFoldDB" id="A0A915HJ98"/>
<feature type="region of interest" description="Disordered" evidence="7">
    <location>
        <begin position="206"/>
        <end position="230"/>
    </location>
</feature>
<feature type="transmembrane region" description="Helical" evidence="6">
    <location>
        <begin position="47"/>
        <end position="70"/>
    </location>
</feature>
<evidence type="ECO:0000256" key="1">
    <source>
        <dbReference type="ARBA" id="ARBA00004141"/>
    </source>
</evidence>
<evidence type="ECO:0000256" key="2">
    <source>
        <dbReference type="ARBA" id="ARBA00008573"/>
    </source>
</evidence>
<dbReference type="WBParaSite" id="nRc.2.0.1.t01665-RA">
    <property type="protein sequence ID" value="nRc.2.0.1.t01665-RA"/>
    <property type="gene ID" value="nRc.2.0.1.g01665"/>
</dbReference>
<protein>
    <recommendedName>
        <fullName evidence="6">Receptor expression-enhancing protein</fullName>
    </recommendedName>
</protein>
<dbReference type="Proteomes" id="UP000887565">
    <property type="component" value="Unplaced"/>
</dbReference>
<keyword evidence="5 6" id="KW-0472">Membrane</keyword>
<proteinExistence type="inferred from homology"/>
<evidence type="ECO:0000256" key="7">
    <source>
        <dbReference type="SAM" id="MobiDB-lite"/>
    </source>
</evidence>
<name>A0A915HJ98_ROMCU</name>
<dbReference type="PANTHER" id="PTHR12300">
    <property type="entry name" value="HVA22-LIKE PROTEINS"/>
    <property type="match status" value="1"/>
</dbReference>
<comment type="subcellular location">
    <subcellularLocation>
        <location evidence="1 6">Membrane</location>
        <topology evidence="1 6">Multi-pass membrane protein</topology>
    </subcellularLocation>
</comment>
<keyword evidence="8" id="KW-1185">Reference proteome</keyword>
<evidence type="ECO:0000313" key="8">
    <source>
        <dbReference type="Proteomes" id="UP000887565"/>
    </source>
</evidence>
<reference evidence="9" key="1">
    <citation type="submission" date="2022-11" db="UniProtKB">
        <authorList>
            <consortium name="WormBaseParasite"/>
        </authorList>
    </citation>
    <scope>IDENTIFICATION</scope>
</reference>
<dbReference type="InterPro" id="IPR004345">
    <property type="entry name" value="TB2_DP1_HVA22"/>
</dbReference>
<dbReference type="PANTHER" id="PTHR12300:SF161">
    <property type="entry name" value="RECEPTOR EXPRESSION-ENHANCING PROTEIN"/>
    <property type="match status" value="1"/>
</dbReference>